<reference evidence="1" key="1">
    <citation type="submission" date="2021-02" db="EMBL/GenBank/DDBJ databases">
        <authorList>
            <person name="Nowell W R."/>
        </authorList>
    </citation>
    <scope>NUCLEOTIDE SEQUENCE</scope>
</reference>
<protein>
    <submittedName>
        <fullName evidence="1">Uncharacterized protein</fullName>
    </submittedName>
</protein>
<accession>A0A815MS13</accession>
<proteinExistence type="predicted"/>
<dbReference type="PANTHER" id="PTHR38075">
    <property type="entry name" value="DUF4139 DOMAIN-CONTAINING PROTEIN"/>
    <property type="match status" value="1"/>
</dbReference>
<dbReference type="EMBL" id="CAJNOT010004323">
    <property type="protein sequence ID" value="CAF1427026.1"/>
    <property type="molecule type" value="Genomic_DNA"/>
</dbReference>
<sequence length="328" mass="37912">MQKLKSSEDVHANSLFFIKREQQAMVHKITSRISKFSVGLDLDHADLAAFAKQVFSFFRHIMNHSCFTVSSDQILYINEPPQSKYYVNFTYYTTDTAYVSYFCSNLNWKTHYQLHLFKESKKPILIAMVDIRNDGKSNIDIEYGELLAGDINLQISEQQNSWTQNNFYYTSTVWCASQSSPTVEQRQEVAGLCERTYRLSSDVFLPRENCMIREYDYLIGETFLPDIAAKDTHEFSIDQDPGIFYNETATLLPSRTYNETIQVTNTIEQRTQSIYNVTVLLKNFKNNRSVNLVTSNSGCTQDGTIFESKTILLADEEKLLTYNVEIIN</sequence>
<comment type="caution">
    <text evidence="1">The sequence shown here is derived from an EMBL/GenBank/DDBJ whole genome shotgun (WGS) entry which is preliminary data.</text>
</comment>
<dbReference type="AlphaFoldDB" id="A0A815MS13"/>
<gene>
    <name evidence="1" type="ORF">ZHD862_LOCUS34199</name>
</gene>
<dbReference type="Proteomes" id="UP000663864">
    <property type="component" value="Unassembled WGS sequence"/>
</dbReference>
<dbReference type="PANTHER" id="PTHR38075:SF1">
    <property type="entry name" value="DUF4139 DOMAIN-CONTAINING PROTEIN"/>
    <property type="match status" value="1"/>
</dbReference>
<organism evidence="1 2">
    <name type="scientific">Rotaria sordida</name>
    <dbReference type="NCBI Taxonomy" id="392033"/>
    <lineage>
        <taxon>Eukaryota</taxon>
        <taxon>Metazoa</taxon>
        <taxon>Spiralia</taxon>
        <taxon>Gnathifera</taxon>
        <taxon>Rotifera</taxon>
        <taxon>Eurotatoria</taxon>
        <taxon>Bdelloidea</taxon>
        <taxon>Philodinida</taxon>
        <taxon>Philodinidae</taxon>
        <taxon>Rotaria</taxon>
    </lineage>
</organism>
<evidence type="ECO:0000313" key="1">
    <source>
        <dbReference type="EMBL" id="CAF1427026.1"/>
    </source>
</evidence>
<evidence type="ECO:0000313" key="2">
    <source>
        <dbReference type="Proteomes" id="UP000663864"/>
    </source>
</evidence>
<name>A0A815MS13_9BILA</name>